<evidence type="ECO:0000256" key="2">
    <source>
        <dbReference type="ARBA" id="ARBA00048461"/>
    </source>
</evidence>
<keyword evidence="3" id="KW-0732">Signal</keyword>
<evidence type="ECO:0000313" key="6">
    <source>
        <dbReference type="Proteomes" id="UP000186303"/>
    </source>
</evidence>
<evidence type="ECO:0000259" key="4">
    <source>
        <dbReference type="Pfam" id="PF07859"/>
    </source>
</evidence>
<accession>A0A1M8A876</accession>
<feature type="domain" description="Alpha/beta hydrolase fold-3" evidence="4">
    <location>
        <begin position="87"/>
        <end position="300"/>
    </location>
</feature>
<dbReference type="STRING" id="1230383.A0A1M8A876"/>
<comment type="catalytic activity">
    <reaction evidence="2">
        <text>a monoacylglycerol + H2O = glycerol + a fatty acid + H(+)</text>
        <dbReference type="Rhea" id="RHEA:15245"/>
        <dbReference type="ChEBI" id="CHEBI:15377"/>
        <dbReference type="ChEBI" id="CHEBI:15378"/>
        <dbReference type="ChEBI" id="CHEBI:17408"/>
        <dbReference type="ChEBI" id="CHEBI:17754"/>
        <dbReference type="ChEBI" id="CHEBI:28868"/>
    </reaction>
</comment>
<proteinExistence type="predicted"/>
<evidence type="ECO:0000256" key="1">
    <source>
        <dbReference type="ARBA" id="ARBA00047591"/>
    </source>
</evidence>
<dbReference type="OMA" id="SERMERC"/>
<dbReference type="InterPro" id="IPR013094">
    <property type="entry name" value="AB_hydrolase_3"/>
</dbReference>
<dbReference type="VEuPathDB" id="FungiDB:MSYG_2966"/>
<organism evidence="5 6">
    <name type="scientific">Malassezia sympodialis (strain ATCC 42132)</name>
    <name type="common">Atopic eczema-associated yeast</name>
    <dbReference type="NCBI Taxonomy" id="1230383"/>
    <lineage>
        <taxon>Eukaryota</taxon>
        <taxon>Fungi</taxon>
        <taxon>Dikarya</taxon>
        <taxon>Basidiomycota</taxon>
        <taxon>Ustilaginomycotina</taxon>
        <taxon>Malasseziomycetes</taxon>
        <taxon>Malasseziales</taxon>
        <taxon>Malasseziaceae</taxon>
        <taxon>Malassezia</taxon>
    </lineage>
</organism>
<evidence type="ECO:0000313" key="5">
    <source>
        <dbReference type="EMBL" id="SHO78619.1"/>
    </source>
</evidence>
<dbReference type="OrthoDB" id="408631at2759"/>
<reference evidence="6" key="1">
    <citation type="journal article" date="2017" name="Nucleic Acids Res.">
        <title>Proteogenomics produces comprehensive and highly accurate protein-coding gene annotation in a complete genome assembly of Malassezia sympodialis.</title>
        <authorList>
            <person name="Zhu Y."/>
            <person name="Engstroem P.G."/>
            <person name="Tellgren-Roth C."/>
            <person name="Baudo C.D."/>
            <person name="Kennell J.C."/>
            <person name="Sun S."/>
            <person name="Billmyre R.B."/>
            <person name="Schroeder M.S."/>
            <person name="Andersson A."/>
            <person name="Holm T."/>
            <person name="Sigurgeirsson B."/>
            <person name="Wu G."/>
            <person name="Sankaranarayanan S.R."/>
            <person name="Siddharthan R."/>
            <person name="Sanyal K."/>
            <person name="Lundeberg J."/>
            <person name="Nystedt B."/>
            <person name="Boekhout T."/>
            <person name="Dawson T.L. Jr."/>
            <person name="Heitman J."/>
            <person name="Scheynius A."/>
            <person name="Lehtioe J."/>
        </authorList>
    </citation>
    <scope>NUCLEOTIDE SEQUENCE [LARGE SCALE GENOMIC DNA]</scope>
    <source>
        <strain evidence="6">ATCC 42132</strain>
    </source>
</reference>
<gene>
    <name evidence="5" type="ORF">MSYG_2966</name>
</gene>
<dbReference type="EMBL" id="LT671824">
    <property type="protein sequence ID" value="SHO78619.1"/>
    <property type="molecule type" value="Genomic_DNA"/>
</dbReference>
<dbReference type="AlphaFoldDB" id="A0A1M8A876"/>
<dbReference type="Gene3D" id="3.40.50.1820">
    <property type="entry name" value="alpha/beta hydrolase"/>
    <property type="match status" value="1"/>
</dbReference>
<keyword evidence="6" id="KW-1185">Reference proteome</keyword>
<dbReference type="PANTHER" id="PTHR23024:SF242">
    <property type="entry name" value="ALPHA_BETA HYDROLASE FOLD-3 DOMAIN-CONTAINING PROTEIN-RELATED"/>
    <property type="match status" value="1"/>
</dbReference>
<dbReference type="InterPro" id="IPR050466">
    <property type="entry name" value="Carboxylest/Gibb_receptor"/>
</dbReference>
<dbReference type="SUPFAM" id="SSF53474">
    <property type="entry name" value="alpha/beta-Hydrolases"/>
    <property type="match status" value="1"/>
</dbReference>
<sequence length="341" mass="38803">MPRETVDSVGRLHHEWSWRYISLWLHVFILRLLAEVEVAMTEKLRPPVAPDVKVTKVRVPSRDKGRSIVAFIYEPLDKPEGPLPVNMNLHGSGFMVPAFFGNSRYFNSLVASKLKCYVIDSDYRKAPEYPFPFPLHDCHDVMSWIFSNAEGKFDLDRVSITGFSAGGNLALSTANVIGPERIKAVVTFYPPTDATSSGAPVGDRSNPPCEFRSGVILEPWAFRVMYSSYVPMQLDPAIPELCVVNLPLERYPDYTMFIAGQADVLYLDSKTFYDHIMKNGSLAQKQRSRFISVPNEAHAFDEQPKHPESVKWRDTVYYEAIRMIEQAWYPDREPTVLPYGS</sequence>
<dbReference type="GO" id="GO:0016787">
    <property type="term" value="F:hydrolase activity"/>
    <property type="evidence" value="ECO:0007669"/>
    <property type="project" value="InterPro"/>
</dbReference>
<feature type="chain" id="PRO_5013088190" description="Alpha/beta hydrolase fold-3 domain-containing protein" evidence="3">
    <location>
        <begin position="35"/>
        <end position="341"/>
    </location>
</feature>
<protein>
    <recommendedName>
        <fullName evidence="4">Alpha/beta hydrolase fold-3 domain-containing protein</fullName>
    </recommendedName>
</protein>
<comment type="catalytic activity">
    <reaction evidence="1">
        <text>a diacylglycerol + H2O = a monoacylglycerol + a fatty acid + H(+)</text>
        <dbReference type="Rhea" id="RHEA:32731"/>
        <dbReference type="ChEBI" id="CHEBI:15377"/>
        <dbReference type="ChEBI" id="CHEBI:15378"/>
        <dbReference type="ChEBI" id="CHEBI:17408"/>
        <dbReference type="ChEBI" id="CHEBI:18035"/>
        <dbReference type="ChEBI" id="CHEBI:28868"/>
    </reaction>
</comment>
<dbReference type="Proteomes" id="UP000186303">
    <property type="component" value="Chromosome 4"/>
</dbReference>
<dbReference type="InterPro" id="IPR029058">
    <property type="entry name" value="AB_hydrolase_fold"/>
</dbReference>
<dbReference type="PANTHER" id="PTHR23024">
    <property type="entry name" value="ARYLACETAMIDE DEACETYLASE"/>
    <property type="match status" value="1"/>
</dbReference>
<feature type="signal peptide" evidence="3">
    <location>
        <begin position="1"/>
        <end position="34"/>
    </location>
</feature>
<dbReference type="Pfam" id="PF07859">
    <property type="entry name" value="Abhydrolase_3"/>
    <property type="match status" value="1"/>
</dbReference>
<name>A0A1M8A876_MALS4</name>
<evidence type="ECO:0000256" key="3">
    <source>
        <dbReference type="SAM" id="SignalP"/>
    </source>
</evidence>